<protein>
    <recommendedName>
        <fullName evidence="1">3'-5' exoribonuclease Rv2179c-like domain-containing protein</fullName>
    </recommendedName>
</protein>
<dbReference type="SUPFAM" id="SSF53098">
    <property type="entry name" value="Ribonuclease H-like"/>
    <property type="match status" value="1"/>
</dbReference>
<sequence length="181" mass="21336">MNLYYDLEFLENGRTIELISIGMVCDDGREYYAVNRDMPVRRIRKHKWLMENVVPGLPKGHGDQRIHMPKRWLFHYADHRVKPRKVIADEVMNFIRAAGSDVELWANYGAYDHVCLAQLWGRMIDLPEGVPMFTRDIQQERARLGLAWNDLPQQETGEHNALADARHNQTVRRWLAERTQK</sequence>
<dbReference type="EMBL" id="CP026652">
    <property type="protein sequence ID" value="AVH60025.1"/>
    <property type="molecule type" value="Genomic_DNA"/>
</dbReference>
<feature type="domain" description="3'-5' exoribonuclease Rv2179c-like" evidence="1">
    <location>
        <begin position="81"/>
        <end position="171"/>
    </location>
</feature>
<dbReference type="InterPro" id="IPR012337">
    <property type="entry name" value="RNaseH-like_sf"/>
</dbReference>
<dbReference type="Pfam" id="PF16473">
    <property type="entry name" value="Rv2179c-like"/>
    <property type="match status" value="1"/>
</dbReference>
<keyword evidence="3" id="KW-1185">Reference proteome</keyword>
<dbReference type="Proteomes" id="UP000238413">
    <property type="component" value="Chromosome"/>
</dbReference>
<evidence type="ECO:0000259" key="1">
    <source>
        <dbReference type="Pfam" id="PF16473"/>
    </source>
</evidence>
<accession>A0ABN5I9Z8</accession>
<proteinExistence type="predicted"/>
<reference evidence="2 3" key="1">
    <citation type="submission" date="2018-02" db="EMBL/GenBank/DDBJ databases">
        <title>Complete genome sequence of Streptomyces dengpaensis, the producer of angucyclines.</title>
        <authorList>
            <person name="Yumei L."/>
        </authorList>
    </citation>
    <scope>NUCLEOTIDE SEQUENCE [LARGE SCALE GENOMIC DNA]</scope>
    <source>
        <strain evidence="2 3">XZHG99</strain>
    </source>
</reference>
<dbReference type="Gene3D" id="3.30.420.10">
    <property type="entry name" value="Ribonuclease H-like superfamily/Ribonuclease H"/>
    <property type="match status" value="1"/>
</dbReference>
<gene>
    <name evidence="2" type="ORF">C4B68_34305</name>
</gene>
<name>A0ABN5I9Z8_9ACTN</name>
<dbReference type="InterPro" id="IPR036397">
    <property type="entry name" value="RNaseH_sf"/>
</dbReference>
<evidence type="ECO:0000313" key="3">
    <source>
        <dbReference type="Proteomes" id="UP000238413"/>
    </source>
</evidence>
<dbReference type="RefSeq" id="WP_099500404.1">
    <property type="nucleotide sequence ID" value="NZ_CP026652.1"/>
</dbReference>
<organism evidence="2 3">
    <name type="scientific">Streptomyces dengpaensis</name>
    <dbReference type="NCBI Taxonomy" id="2049881"/>
    <lineage>
        <taxon>Bacteria</taxon>
        <taxon>Bacillati</taxon>
        <taxon>Actinomycetota</taxon>
        <taxon>Actinomycetes</taxon>
        <taxon>Kitasatosporales</taxon>
        <taxon>Streptomycetaceae</taxon>
        <taxon>Streptomyces</taxon>
    </lineage>
</organism>
<evidence type="ECO:0000313" key="2">
    <source>
        <dbReference type="EMBL" id="AVH60025.1"/>
    </source>
</evidence>
<dbReference type="InterPro" id="IPR033390">
    <property type="entry name" value="Rv2179c-like"/>
</dbReference>